<dbReference type="EMBL" id="NTHN01000267">
    <property type="protein sequence ID" value="PBD18205.1"/>
    <property type="molecule type" value="Genomic_DNA"/>
</dbReference>
<keyword evidence="1" id="KW-0963">Cytoplasm</keyword>
<dbReference type="EMBL" id="NTHN02000062">
    <property type="protein sequence ID" value="MCT4372974.1"/>
    <property type="molecule type" value="Genomic_DNA"/>
</dbReference>
<dbReference type="Gene3D" id="3.40.50.150">
    <property type="entry name" value="Vaccinia Virus protein VP39"/>
    <property type="match status" value="2"/>
</dbReference>
<organism evidence="8">
    <name type="scientific">Alloyangia mangrovi</name>
    <dbReference type="NCBI Taxonomy" id="1779329"/>
    <lineage>
        <taxon>Bacteria</taxon>
        <taxon>Pseudomonadati</taxon>
        <taxon>Pseudomonadota</taxon>
        <taxon>Alphaproteobacteria</taxon>
        <taxon>Rhodobacterales</taxon>
        <taxon>Roseobacteraceae</taxon>
        <taxon>Alloyangia</taxon>
    </lineage>
</organism>
<keyword evidence="4" id="KW-0808">Transferase</keyword>
<dbReference type="Pfam" id="PF05175">
    <property type="entry name" value="MTS"/>
    <property type="match status" value="1"/>
</dbReference>
<dbReference type="PANTHER" id="PTHR47816:SF4">
    <property type="entry name" value="RIBOSOMAL RNA SMALL SUBUNIT METHYLTRANSFERASE C"/>
    <property type="match status" value="1"/>
</dbReference>
<dbReference type="CDD" id="cd02440">
    <property type="entry name" value="AdoMet_MTases"/>
    <property type="match status" value="1"/>
</dbReference>
<evidence type="ECO:0000256" key="5">
    <source>
        <dbReference type="ARBA" id="ARBA00022691"/>
    </source>
</evidence>
<evidence type="ECO:0000256" key="2">
    <source>
        <dbReference type="ARBA" id="ARBA00022552"/>
    </source>
</evidence>
<dbReference type="SUPFAM" id="SSF53335">
    <property type="entry name" value="S-adenosyl-L-methionine-dependent methyltransferases"/>
    <property type="match status" value="1"/>
</dbReference>
<proteinExistence type="predicted"/>
<evidence type="ECO:0000313" key="9">
    <source>
        <dbReference type="Proteomes" id="UP000217448"/>
    </source>
</evidence>
<keyword evidence="9" id="KW-1185">Reference proteome</keyword>
<accession>A0A2A3JSL8</accession>
<evidence type="ECO:0000256" key="3">
    <source>
        <dbReference type="ARBA" id="ARBA00022603"/>
    </source>
</evidence>
<dbReference type="GO" id="GO:0032259">
    <property type="term" value="P:methylation"/>
    <property type="evidence" value="ECO:0007669"/>
    <property type="project" value="UniProtKB-KW"/>
</dbReference>
<dbReference type="AlphaFoldDB" id="A0A2A3JSL8"/>
<sequence length="330" mass="35530">MSDTRLSFALEGGLDLPSEGRILLLGAPGDLNLGDFDADDLPRERCTVVQRLAPDYAAWERRGWTVALAPEGDFAAAIVFLPRARDRAEAWIAEANAAAKGGLVIVDGQKTDGIDACLKALRKRTEILGQVSKAHGKTIWFAASDAFADWAKGPAQLPGGQWTAPGVFSADGPDPASEALLAALPEKLGANVADLGAGWGGLSNGILRREKIAALHLVEADHDALDCARRNVTDPRAKFHWANALDWRPPALLDAVVMNPPFHTGRKAEPSLGQAFIDAAARVLKPSGQLWLVANRHLPYETRLAERFRNVDEIAGDTRFKILHASRPGR</sequence>
<evidence type="ECO:0000259" key="6">
    <source>
        <dbReference type="Pfam" id="PF05175"/>
    </source>
</evidence>
<dbReference type="InterPro" id="IPR007848">
    <property type="entry name" value="Small_mtfrase_dom"/>
</dbReference>
<dbReference type="GO" id="GO:0008170">
    <property type="term" value="F:N-methyltransferase activity"/>
    <property type="evidence" value="ECO:0007669"/>
    <property type="project" value="UniProtKB-ARBA"/>
</dbReference>
<keyword evidence="2" id="KW-0698">rRNA processing</keyword>
<keyword evidence="3 7" id="KW-0489">Methyltransferase</keyword>
<dbReference type="RefSeq" id="WP_095883157.1">
    <property type="nucleotide sequence ID" value="NZ_NTHN02000062.1"/>
</dbReference>
<keyword evidence="5" id="KW-0949">S-adenosyl-L-methionine</keyword>
<dbReference type="GO" id="GO:0008757">
    <property type="term" value="F:S-adenosylmethionine-dependent methyltransferase activity"/>
    <property type="evidence" value="ECO:0007669"/>
    <property type="project" value="InterPro"/>
</dbReference>
<reference evidence="7" key="3">
    <citation type="submission" date="2024-05" db="EMBL/GenBank/DDBJ databases">
        <title>Yangia mangrovi SAOS 153D genome.</title>
        <authorList>
            <person name="Verma A."/>
            <person name="Pal Y."/>
            <person name="Sundharam S."/>
            <person name="Bisht B."/>
            <person name="Srinivasan K."/>
        </authorList>
    </citation>
    <scope>NUCLEOTIDE SEQUENCE</scope>
    <source>
        <strain evidence="7">SAOS 153D</strain>
    </source>
</reference>
<dbReference type="Proteomes" id="UP000217448">
    <property type="component" value="Unassembled WGS sequence"/>
</dbReference>
<evidence type="ECO:0000256" key="1">
    <source>
        <dbReference type="ARBA" id="ARBA00022490"/>
    </source>
</evidence>
<protein>
    <submittedName>
        <fullName evidence="7">Class I SAM-dependent methyltransferase</fullName>
    </submittedName>
    <submittedName>
        <fullName evidence="8">MFS transporter</fullName>
    </submittedName>
</protein>
<dbReference type="GO" id="GO:0003676">
    <property type="term" value="F:nucleic acid binding"/>
    <property type="evidence" value="ECO:0007669"/>
    <property type="project" value="InterPro"/>
</dbReference>
<gene>
    <name evidence="7" type="ORF">CLG85_022785</name>
    <name evidence="8" type="ORF">CLG85_16015</name>
</gene>
<evidence type="ECO:0000313" key="7">
    <source>
        <dbReference type="EMBL" id="MCT4372974.1"/>
    </source>
</evidence>
<dbReference type="GO" id="GO:0006364">
    <property type="term" value="P:rRNA processing"/>
    <property type="evidence" value="ECO:0007669"/>
    <property type="project" value="UniProtKB-KW"/>
</dbReference>
<reference evidence="8" key="1">
    <citation type="submission" date="2017-09" db="EMBL/GenBank/DDBJ databases">
        <title>Yangia sp. SAOS 153D whole genome sequencing.</title>
        <authorList>
            <person name="Verma A."/>
            <person name="Krishnamurthi S."/>
        </authorList>
    </citation>
    <scope>NUCLEOTIDE SEQUENCE [LARGE SCALE GENOMIC DNA]</scope>
    <source>
        <strain evidence="8">SAOS 153D</strain>
    </source>
</reference>
<evidence type="ECO:0000256" key="4">
    <source>
        <dbReference type="ARBA" id="ARBA00022679"/>
    </source>
</evidence>
<feature type="domain" description="Methyltransferase small" evidence="6">
    <location>
        <begin position="162"/>
        <end position="323"/>
    </location>
</feature>
<dbReference type="InterPro" id="IPR002052">
    <property type="entry name" value="DNA_methylase_N6_adenine_CS"/>
</dbReference>
<dbReference type="PROSITE" id="PS00092">
    <property type="entry name" value="N6_MTASE"/>
    <property type="match status" value="1"/>
</dbReference>
<evidence type="ECO:0000313" key="8">
    <source>
        <dbReference type="EMBL" id="PBD18205.1"/>
    </source>
</evidence>
<dbReference type="InterPro" id="IPR046977">
    <property type="entry name" value="RsmC/RlmG"/>
</dbReference>
<name>A0A2A3JSL8_9RHOB</name>
<reference evidence="9" key="2">
    <citation type="submission" date="2023-07" db="EMBL/GenBank/DDBJ databases">
        <title>Yangia mangrovi SAOS 153D genome.</title>
        <authorList>
            <person name="Verma A."/>
            <person name="Pal Y."/>
            <person name="Sundharam S."/>
            <person name="Bisht B."/>
            <person name="Srinivasan K."/>
        </authorList>
    </citation>
    <scope>NUCLEOTIDE SEQUENCE [LARGE SCALE GENOMIC DNA]</scope>
    <source>
        <strain evidence="9">SAOS 153D</strain>
    </source>
</reference>
<dbReference type="OrthoDB" id="9816072at2"/>
<dbReference type="PANTHER" id="PTHR47816">
    <property type="entry name" value="RIBOSOMAL RNA SMALL SUBUNIT METHYLTRANSFERASE C"/>
    <property type="match status" value="1"/>
</dbReference>
<dbReference type="InterPro" id="IPR029063">
    <property type="entry name" value="SAM-dependent_MTases_sf"/>
</dbReference>
<comment type="caution">
    <text evidence="8">The sequence shown here is derived from an EMBL/GenBank/DDBJ whole genome shotgun (WGS) entry which is preliminary data.</text>
</comment>